<dbReference type="NCBIfam" id="TIGR00492">
    <property type="entry name" value="alr"/>
    <property type="match status" value="1"/>
</dbReference>
<evidence type="ECO:0000313" key="10">
    <source>
        <dbReference type="Proteomes" id="UP000218968"/>
    </source>
</evidence>
<evidence type="ECO:0000256" key="2">
    <source>
        <dbReference type="ARBA" id="ARBA00001933"/>
    </source>
</evidence>
<dbReference type="GO" id="GO:0030170">
    <property type="term" value="F:pyridoxal phosphate binding"/>
    <property type="evidence" value="ECO:0007669"/>
    <property type="project" value="UniProtKB-UniRule"/>
</dbReference>
<dbReference type="Gene3D" id="2.40.37.10">
    <property type="entry name" value="Lyase, Ornithine Decarboxylase, Chain A, domain 1"/>
    <property type="match status" value="1"/>
</dbReference>
<dbReference type="OrthoDB" id="9813814at2"/>
<dbReference type="InterPro" id="IPR000821">
    <property type="entry name" value="Ala_racemase"/>
</dbReference>
<feature type="modified residue" description="N6-(pyridoxal phosphate)lysine" evidence="5 6">
    <location>
        <position position="35"/>
    </location>
</feature>
<dbReference type="SUPFAM" id="SSF50621">
    <property type="entry name" value="Alanine racemase C-terminal domain-like"/>
    <property type="match status" value="1"/>
</dbReference>
<dbReference type="RefSeq" id="WP_096297874.1">
    <property type="nucleotide sequence ID" value="NZ_CP023406.1"/>
</dbReference>
<dbReference type="GO" id="GO:0008784">
    <property type="term" value="F:alanine racemase activity"/>
    <property type="evidence" value="ECO:0007669"/>
    <property type="project" value="UniProtKB-UniRule"/>
</dbReference>
<dbReference type="InterPro" id="IPR011079">
    <property type="entry name" value="Ala_racemase_C"/>
</dbReference>
<dbReference type="Proteomes" id="UP000218968">
    <property type="component" value="Chromosome"/>
</dbReference>
<evidence type="ECO:0000313" key="9">
    <source>
        <dbReference type="EMBL" id="ATD67443.1"/>
    </source>
</evidence>
<dbReference type="Pfam" id="PF01168">
    <property type="entry name" value="Ala_racemase_N"/>
    <property type="match status" value="1"/>
</dbReference>
<proteinExistence type="inferred from homology"/>
<evidence type="ECO:0000256" key="5">
    <source>
        <dbReference type="HAMAP-Rule" id="MF_01201"/>
    </source>
</evidence>
<feature type="binding site" evidence="5 7">
    <location>
        <position position="129"/>
    </location>
    <ligand>
        <name>substrate</name>
    </ligand>
</feature>
<dbReference type="PANTHER" id="PTHR30511:SF0">
    <property type="entry name" value="ALANINE RACEMASE, CATABOLIC-RELATED"/>
    <property type="match status" value="1"/>
</dbReference>
<feature type="binding site" evidence="5 7">
    <location>
        <position position="307"/>
    </location>
    <ligand>
        <name>substrate</name>
    </ligand>
</feature>
<comment type="cofactor">
    <cofactor evidence="2 5 6">
        <name>pyridoxal 5'-phosphate</name>
        <dbReference type="ChEBI" id="CHEBI:597326"/>
    </cofactor>
</comment>
<dbReference type="Pfam" id="PF00842">
    <property type="entry name" value="Ala_racemase_C"/>
    <property type="match status" value="1"/>
</dbReference>
<sequence length="362" mass="38216">MARPITATIHADALRHNLAALRDRAPGRRLMAMVKADGYGHGLETAARALGAADAFGVAAIEDAARIRAVGLEQPILVLSGFDNPDDLEQLRALRAEAIVHHAAQLDLLEQTDGAPIRVWLKIDSGMHRLGFAPEQVRDAYARLRAARGVDGEIVLMTHFASSDEFDAHSPNGRQTPAQLRAFAAATEGLDGPRSLANSAAVLGWPQACGDWIRPGGALYGMSVVSGRSGATFGLRPAMTFETRLLAVNRVAKGERIGYSAAWEAPEDMAIGVAAVGYGDGYPRLAPAGTPVLVNGRTASVIGRVSMDLMTIDLRGQADARAGDPVVLWGDALPVETVAEAAGTISYALTCGITRRVRFVNA</sequence>
<dbReference type="PRINTS" id="PR00992">
    <property type="entry name" value="ALARACEMASE"/>
</dbReference>
<dbReference type="HAMAP" id="MF_01201">
    <property type="entry name" value="Ala_racemase"/>
    <property type="match status" value="1"/>
</dbReference>
<name>A0A290XED2_9GAMM</name>
<keyword evidence="3 5" id="KW-0663">Pyridoxal phosphate</keyword>
<dbReference type="GO" id="GO:0005829">
    <property type="term" value="C:cytosol"/>
    <property type="evidence" value="ECO:0007669"/>
    <property type="project" value="TreeGrafter"/>
</dbReference>
<dbReference type="InterPro" id="IPR001608">
    <property type="entry name" value="Ala_racemase_N"/>
</dbReference>
<comment type="function">
    <text evidence="5">Catalyzes the interconversion of L-alanine and D-alanine. May also act on other amino acids.</text>
</comment>
<comment type="similarity">
    <text evidence="5">Belongs to the alanine racemase family.</text>
</comment>
<dbReference type="Gene3D" id="3.20.20.10">
    <property type="entry name" value="Alanine racemase"/>
    <property type="match status" value="1"/>
</dbReference>
<organism evidence="9 10">
    <name type="scientific">Luteimonas chenhongjianii</name>
    <dbReference type="NCBI Taxonomy" id="2006110"/>
    <lineage>
        <taxon>Bacteria</taxon>
        <taxon>Pseudomonadati</taxon>
        <taxon>Pseudomonadota</taxon>
        <taxon>Gammaproteobacteria</taxon>
        <taxon>Lysobacterales</taxon>
        <taxon>Lysobacteraceae</taxon>
        <taxon>Luteimonas</taxon>
    </lineage>
</organism>
<comment type="catalytic activity">
    <reaction evidence="1 5">
        <text>L-alanine = D-alanine</text>
        <dbReference type="Rhea" id="RHEA:20249"/>
        <dbReference type="ChEBI" id="CHEBI:57416"/>
        <dbReference type="ChEBI" id="CHEBI:57972"/>
        <dbReference type="EC" id="5.1.1.1"/>
    </reaction>
</comment>
<accession>A0A290XED2</accession>
<feature type="domain" description="Alanine racemase C-terminal" evidence="8">
    <location>
        <begin position="238"/>
        <end position="362"/>
    </location>
</feature>
<dbReference type="InterPro" id="IPR029066">
    <property type="entry name" value="PLP-binding_barrel"/>
</dbReference>
<dbReference type="GO" id="GO:0030632">
    <property type="term" value="P:D-alanine biosynthetic process"/>
    <property type="evidence" value="ECO:0007669"/>
    <property type="project" value="UniProtKB-UniRule"/>
</dbReference>
<keyword evidence="10" id="KW-1185">Reference proteome</keyword>
<dbReference type="UniPathway" id="UPA00042">
    <property type="reaction ID" value="UER00497"/>
</dbReference>
<evidence type="ECO:0000256" key="1">
    <source>
        <dbReference type="ARBA" id="ARBA00000316"/>
    </source>
</evidence>
<dbReference type="EC" id="5.1.1.1" evidence="5"/>
<keyword evidence="4 5" id="KW-0413">Isomerase</keyword>
<comment type="pathway">
    <text evidence="5">Amino-acid biosynthesis; D-alanine biosynthesis; D-alanine from L-alanine: step 1/1.</text>
</comment>
<feature type="active site" description="Proton acceptor; specific for L-alanine" evidence="5">
    <location>
        <position position="259"/>
    </location>
</feature>
<dbReference type="SUPFAM" id="SSF51419">
    <property type="entry name" value="PLP-binding barrel"/>
    <property type="match status" value="1"/>
</dbReference>
<dbReference type="FunFam" id="3.20.20.10:FF:000002">
    <property type="entry name" value="Alanine racemase"/>
    <property type="match status" value="1"/>
</dbReference>
<protein>
    <recommendedName>
        <fullName evidence="5">Alanine racemase</fullName>
        <ecNumber evidence="5">5.1.1.1</ecNumber>
    </recommendedName>
</protein>
<dbReference type="AlphaFoldDB" id="A0A290XED2"/>
<evidence type="ECO:0000256" key="6">
    <source>
        <dbReference type="PIRSR" id="PIRSR600821-50"/>
    </source>
</evidence>
<dbReference type="EMBL" id="CP023406">
    <property type="protein sequence ID" value="ATD67443.1"/>
    <property type="molecule type" value="Genomic_DNA"/>
</dbReference>
<evidence type="ECO:0000256" key="3">
    <source>
        <dbReference type="ARBA" id="ARBA00022898"/>
    </source>
</evidence>
<evidence type="ECO:0000256" key="7">
    <source>
        <dbReference type="PIRSR" id="PIRSR600821-52"/>
    </source>
</evidence>
<evidence type="ECO:0000259" key="8">
    <source>
        <dbReference type="SMART" id="SM01005"/>
    </source>
</evidence>
<evidence type="ECO:0000256" key="4">
    <source>
        <dbReference type="ARBA" id="ARBA00023235"/>
    </source>
</evidence>
<gene>
    <name evidence="9" type="primary">alr</name>
    <name evidence="9" type="ORF">CNR27_08330</name>
</gene>
<feature type="active site" description="Proton acceptor; specific for D-alanine" evidence="5">
    <location>
        <position position="35"/>
    </location>
</feature>
<dbReference type="KEGG" id="lum:CNR27_08330"/>
<dbReference type="PANTHER" id="PTHR30511">
    <property type="entry name" value="ALANINE RACEMASE"/>
    <property type="match status" value="1"/>
</dbReference>
<reference evidence="10" key="1">
    <citation type="submission" date="2017-09" db="EMBL/GenBank/DDBJ databases">
        <title>Luteimonas liuhanmingii sp.nov., isolated from the intestinal contents of Tibetan Plateau Pika in Yushu, Qinghai Province, China.</title>
        <authorList>
            <person name="Gui Z."/>
        </authorList>
    </citation>
    <scope>NUCLEOTIDE SEQUENCE [LARGE SCALE GENOMIC DNA]</scope>
    <source>
        <strain evidence="10">100111</strain>
    </source>
</reference>
<dbReference type="CDD" id="cd06827">
    <property type="entry name" value="PLPDE_III_AR_proteobact"/>
    <property type="match status" value="1"/>
</dbReference>
<dbReference type="InterPro" id="IPR009006">
    <property type="entry name" value="Ala_racemase/Decarboxylase_C"/>
</dbReference>
<dbReference type="SMART" id="SM01005">
    <property type="entry name" value="Ala_racemase_C"/>
    <property type="match status" value="1"/>
</dbReference>